<proteinExistence type="predicted"/>
<dbReference type="EMBL" id="HACA01015019">
    <property type="protein sequence ID" value="CDW32380.1"/>
    <property type="molecule type" value="Transcribed_RNA"/>
</dbReference>
<reference evidence="1" key="1">
    <citation type="submission" date="2014-05" db="EMBL/GenBank/DDBJ databases">
        <authorList>
            <person name="Chronopoulou M."/>
        </authorList>
    </citation>
    <scope>NUCLEOTIDE SEQUENCE</scope>
    <source>
        <tissue evidence="1">Whole organism</tissue>
    </source>
</reference>
<protein>
    <submittedName>
        <fullName evidence="1">Uncharacterized protein</fullName>
    </submittedName>
</protein>
<dbReference type="AlphaFoldDB" id="A0A0K2U2W2"/>
<accession>A0A0K2U2W2</accession>
<evidence type="ECO:0000313" key="1">
    <source>
        <dbReference type="EMBL" id="CDW32380.1"/>
    </source>
</evidence>
<name>A0A0K2U2W2_LEPSM</name>
<organism evidence="1">
    <name type="scientific">Lepeophtheirus salmonis</name>
    <name type="common">Salmon louse</name>
    <name type="synonym">Caligus salmonis</name>
    <dbReference type="NCBI Taxonomy" id="72036"/>
    <lineage>
        <taxon>Eukaryota</taxon>
        <taxon>Metazoa</taxon>
        <taxon>Ecdysozoa</taxon>
        <taxon>Arthropoda</taxon>
        <taxon>Crustacea</taxon>
        <taxon>Multicrustacea</taxon>
        <taxon>Hexanauplia</taxon>
        <taxon>Copepoda</taxon>
        <taxon>Siphonostomatoida</taxon>
        <taxon>Caligidae</taxon>
        <taxon>Lepeophtheirus</taxon>
    </lineage>
</organism>
<sequence length="76" mass="8896">MQNFPCTILRVGSPLYCSISFYRPKIIKQAAHINSSLNSLIPCLIPAFYLHFYKIPFLVMIYRINRHQFKALMFGV</sequence>